<feature type="binding site" evidence="6">
    <location>
        <position position="533"/>
    </location>
    <ligand>
        <name>Zn(2+)</name>
        <dbReference type="ChEBI" id="CHEBI:29105"/>
        <label>2</label>
    </ligand>
</feature>
<name>A0A5J4KLN2_9CHLR</name>
<dbReference type="EC" id="3.5.1.130" evidence="6"/>
<feature type="binding site" evidence="7">
    <location>
        <begin position="106"/>
        <end position="107"/>
    </location>
    <ligand>
        <name>pyridoxal 5'-phosphate</name>
        <dbReference type="ChEBI" id="CHEBI:597326"/>
    </ligand>
</feature>
<feature type="binding site" evidence="6">
    <location>
        <position position="497"/>
    </location>
    <ligand>
        <name>Zn(2+)</name>
        <dbReference type="ChEBI" id="CHEBI:29105"/>
        <label>1</label>
    </ligand>
</feature>
<dbReference type="InterPro" id="IPR015424">
    <property type="entry name" value="PyrdxlP-dep_Trfase"/>
</dbReference>
<dbReference type="Pfam" id="PF01546">
    <property type="entry name" value="Peptidase_M20"/>
    <property type="match status" value="1"/>
</dbReference>
<dbReference type="GO" id="GO:0008270">
    <property type="term" value="F:zinc ion binding"/>
    <property type="evidence" value="ECO:0007669"/>
    <property type="project" value="UniProtKB-UniRule"/>
</dbReference>
<evidence type="ECO:0000256" key="5">
    <source>
        <dbReference type="ARBA" id="ARBA00022898"/>
    </source>
</evidence>
<feature type="active site" evidence="6">
    <location>
        <position position="475"/>
    </location>
</feature>
<dbReference type="GO" id="GO:0030170">
    <property type="term" value="F:pyridoxal phosphate binding"/>
    <property type="evidence" value="ECO:0007669"/>
    <property type="project" value="InterPro"/>
</dbReference>
<keyword evidence="5 7" id="KW-0663">Pyridoxal phosphate</keyword>
<feature type="active site" description="Proton acceptor" evidence="6">
    <location>
        <position position="532"/>
    </location>
</feature>
<dbReference type="GO" id="GO:0042802">
    <property type="term" value="F:identical protein binding"/>
    <property type="evidence" value="ECO:0007669"/>
    <property type="project" value="TreeGrafter"/>
</dbReference>
<keyword evidence="9" id="KW-1185">Reference proteome</keyword>
<dbReference type="HAMAP" id="MF_02084">
    <property type="entry name" value="LysJ_aminotrans_3"/>
    <property type="match status" value="1"/>
</dbReference>
<evidence type="ECO:0000256" key="1">
    <source>
        <dbReference type="ARBA" id="ARBA00022490"/>
    </source>
</evidence>
<dbReference type="Gene3D" id="3.40.630.10">
    <property type="entry name" value="Zn peptidases"/>
    <property type="match status" value="2"/>
</dbReference>
<organism evidence="8 9">
    <name type="scientific">Dictyobacter vulcani</name>
    <dbReference type="NCBI Taxonomy" id="2607529"/>
    <lineage>
        <taxon>Bacteria</taxon>
        <taxon>Bacillati</taxon>
        <taxon>Chloroflexota</taxon>
        <taxon>Ktedonobacteria</taxon>
        <taxon>Ktedonobacterales</taxon>
        <taxon>Dictyobacteraceae</taxon>
        <taxon>Dictyobacter</taxon>
    </lineage>
</organism>
<sequence>MGTNLVEIENQYTSGVYGKRPVEIVRGQGALLWDAEGRRYIDCMAGHGVANIGHGRTEIAAALAAQAQRLTTCPEVVYNDVRARLLERLAQVTPEGLNNFFLCNSGTEAVEGAFKFARLVTGRTGIIATLRGFHGRSMGALSATWEKHYREPFAPLIPDVSHIRYNDLNAAANAITEDTAAVIIELVQAEGGVHVAQEEYVQGLAALCRERGALLIIDEIQTGFGRTGTLFACEQYGVQPAILCLAKSLAGGVPMGAVCLGTRVMESGHISKGSHGSTFGGNPLACAAALATLEILEHEELANRAAALGAHAQQRLRSMQSPLVREVRGRGLLIGIELTKRVQPYLEALCERGVLALPAGANVLRLLPPLVIDQTQLDEALDIVQEVLRGSSRPVQPPTGTNSLLDAPMPDVGLLVSILNIASLSRQESTLAHFLVEQAQQMGLYAYVDEVGNFVASTHPEPTDQPAVVLLGHMDTVPGNIPVRIEGDLLYGRGAVDAKGPLAAFICATARVAKQIKAANVQPIVVVGAVEEEAATSRGARGIVGRYQPSACIIGEPSSSRAVTIGYKGRLLIDGCVTQQSSHSAGPARSSNEVAVAYWERVRRHAEEWNQQHAGSSAFAALQPSLRSIQSTHDGLEERTSFTIGYRLPPAFELSALREQLQRWAYEDDLHIQFSGEEVAYQTTRTIPLARAFIAAIRSTGVQPAFKHKTGTSDMNVVGPHWGQNIVAYGPGDSSLDHTPNEHISLTEYTHAIDVLEHVLHTLAAQRETAL</sequence>
<keyword evidence="4 7" id="KW-0808">Transferase</keyword>
<comment type="function">
    <text evidence="6">Catalyzes the release of L-lysine from [LysW]-gamma-L-lysine.</text>
</comment>
<feature type="binding site" evidence="6">
    <location>
        <position position="473"/>
    </location>
    <ligand>
        <name>Zn(2+)</name>
        <dbReference type="ChEBI" id="CHEBI:29105"/>
        <label>1</label>
    </ligand>
</feature>
<keyword evidence="6" id="KW-0457">Lysine biosynthesis</keyword>
<dbReference type="InterPro" id="IPR005814">
    <property type="entry name" value="Aminotrans_3"/>
</dbReference>
<dbReference type="GO" id="GO:0008483">
    <property type="term" value="F:transaminase activity"/>
    <property type="evidence" value="ECO:0007669"/>
    <property type="project" value="UniProtKB-UniRule"/>
</dbReference>
<feature type="binding site" evidence="6">
    <location>
        <position position="738"/>
    </location>
    <ligand>
        <name>Zn(2+)</name>
        <dbReference type="ChEBI" id="CHEBI:29105"/>
        <label>2</label>
    </ligand>
</feature>
<dbReference type="Gene3D" id="3.40.640.10">
    <property type="entry name" value="Type I PLP-dependent aspartate aminotransferase-like (Major domain)"/>
    <property type="match status" value="1"/>
</dbReference>
<evidence type="ECO:0000313" key="8">
    <source>
        <dbReference type="EMBL" id="GER88765.1"/>
    </source>
</evidence>
<keyword evidence="6" id="KW-0862">Zinc</keyword>
<dbReference type="SUPFAM" id="SSF53187">
    <property type="entry name" value="Zn-dependent exopeptidases"/>
    <property type="match status" value="1"/>
</dbReference>
<dbReference type="CDD" id="cd00610">
    <property type="entry name" value="OAT_like"/>
    <property type="match status" value="1"/>
</dbReference>
<dbReference type="InterPro" id="IPR015422">
    <property type="entry name" value="PyrdxlP-dep_Trfase_small"/>
</dbReference>
<dbReference type="HAMAP" id="MF_01120">
    <property type="entry name" value="LysK"/>
    <property type="match status" value="1"/>
</dbReference>
<comment type="cofactor">
    <cofactor evidence="7">
        <name>pyridoxal 5'-phosphate</name>
        <dbReference type="ChEBI" id="CHEBI:597326"/>
    </cofactor>
    <text evidence="7">Binds 1 pyridoxal phosphate per subunit.</text>
</comment>
<feature type="binding site" evidence="6">
    <location>
        <position position="556"/>
    </location>
    <ligand>
        <name>Zn(2+)</name>
        <dbReference type="ChEBI" id="CHEBI:29105"/>
        <label>1</label>
    </ligand>
</feature>
<comment type="pathway">
    <text evidence="7">Amino-acid biosynthesis; L-lysine biosynthesis via AAA pathway; L-lysine from L-alpha-aminoadipate (Thermus route): step 4/5.</text>
</comment>
<comment type="caution">
    <text evidence="8">The sequence shown here is derived from an EMBL/GenBank/DDBJ whole genome shotgun (WGS) entry which is preliminary data.</text>
</comment>
<dbReference type="InterPro" id="IPR015421">
    <property type="entry name" value="PyrdxlP-dep_Trfase_major"/>
</dbReference>
<feature type="binding site" evidence="7">
    <location>
        <begin position="218"/>
        <end position="221"/>
    </location>
    <ligand>
        <name>pyridoxal 5'-phosphate</name>
        <dbReference type="ChEBI" id="CHEBI:597326"/>
    </ligand>
</feature>
<feature type="binding site" evidence="7">
    <location>
        <position position="277"/>
    </location>
    <ligand>
        <name>substrate</name>
    </ligand>
</feature>
<feature type="binding site" evidence="7">
    <location>
        <position position="133"/>
    </location>
    <ligand>
        <name>pyridoxal 5'-phosphate</name>
        <dbReference type="ChEBI" id="CHEBI:597326"/>
    </ligand>
</feature>
<evidence type="ECO:0000256" key="7">
    <source>
        <dbReference type="HAMAP-Rule" id="MF_02084"/>
    </source>
</evidence>
<dbReference type="NCBIfam" id="TIGR00707">
    <property type="entry name" value="argD"/>
    <property type="match status" value="1"/>
</dbReference>
<protein>
    <recommendedName>
        <fullName evidence="6 7">Multifunctional fusion protein</fullName>
    </recommendedName>
    <domain>
        <recommendedName>
            <fullName evidence="6">Putative [LysW]-lysine hydrolase</fullName>
            <ecNumber evidence="6">3.5.1.130</ecNumber>
        </recommendedName>
    </domain>
    <domain>
        <recommendedName>
            <fullName evidence="7">Putative [LysW]-aminoadipate semialdehyde transaminase</fullName>
            <ecNumber evidence="7">2.6.1.118</ecNumber>
        </recommendedName>
    </domain>
</protein>
<dbReference type="PANTHER" id="PTHR11986:SF79">
    <property type="entry name" value="ACETYLORNITHINE AMINOTRANSFERASE, MITOCHONDRIAL"/>
    <property type="match status" value="1"/>
</dbReference>
<dbReference type="NCBIfam" id="NF003367">
    <property type="entry name" value="PRK04443.1"/>
    <property type="match status" value="1"/>
</dbReference>
<keyword evidence="2 7" id="KW-0032">Aminotransferase</keyword>
<dbReference type="GO" id="GO:0019878">
    <property type="term" value="P:lysine biosynthetic process via aminoadipic acid"/>
    <property type="evidence" value="ECO:0007669"/>
    <property type="project" value="UniProtKB-UniRule"/>
</dbReference>
<dbReference type="InterPro" id="IPR004636">
    <property type="entry name" value="AcOrn/SuccOrn_fam"/>
</dbReference>
<dbReference type="PANTHER" id="PTHR11986">
    <property type="entry name" value="AMINOTRANSFERASE CLASS III"/>
    <property type="match status" value="1"/>
</dbReference>
<evidence type="ECO:0000256" key="2">
    <source>
        <dbReference type="ARBA" id="ARBA00022576"/>
    </source>
</evidence>
<comment type="similarity">
    <text evidence="6">Belongs to the peptidase M20A family. LysK subfamily.</text>
</comment>
<dbReference type="InterPro" id="IPR050103">
    <property type="entry name" value="Class-III_PLP-dep_AT"/>
</dbReference>
<dbReference type="InterPro" id="IPR002933">
    <property type="entry name" value="Peptidase_M20"/>
</dbReference>
<comment type="catalytic activity">
    <reaction evidence="6">
        <text>[amino-group carrier protein]-C-terminal-gamma-(L-lysyl)-L-glutamate + H2O = [amino-group carrier protein]-C-terminal-L-glutamate + L-lysine</text>
        <dbReference type="Rhea" id="RHEA:48684"/>
        <dbReference type="Rhea" id="RHEA-COMP:9693"/>
        <dbReference type="Rhea" id="RHEA-COMP:9715"/>
        <dbReference type="ChEBI" id="CHEBI:15377"/>
        <dbReference type="ChEBI" id="CHEBI:32551"/>
        <dbReference type="ChEBI" id="CHEBI:78525"/>
        <dbReference type="ChEBI" id="CHEBI:78526"/>
        <dbReference type="EC" id="3.5.1.130"/>
    </reaction>
</comment>
<dbReference type="SUPFAM" id="SSF53383">
    <property type="entry name" value="PLP-dependent transferases"/>
    <property type="match status" value="1"/>
</dbReference>
<comment type="function">
    <text evidence="7">Catalyzes the transfer of the amino group of L-glutamate to [LysW]-aminoadipate 6-semialdehyde, generating [LysW]-gamma-L-lysine.</text>
</comment>
<proteinExistence type="inferred from homology"/>
<feature type="binding site" evidence="7">
    <location>
        <position position="278"/>
    </location>
    <ligand>
        <name>pyridoxal 5'-phosphate</name>
        <dbReference type="ChEBI" id="CHEBI:597326"/>
    </ligand>
</feature>
<dbReference type="NCBIfam" id="TIGR01902">
    <property type="entry name" value="dapE-lys-deAc"/>
    <property type="match status" value="1"/>
</dbReference>
<evidence type="ECO:0000313" key="9">
    <source>
        <dbReference type="Proteomes" id="UP000326912"/>
    </source>
</evidence>
<feature type="binding site" evidence="7">
    <location>
        <position position="136"/>
    </location>
    <ligand>
        <name>substrate</name>
    </ligand>
</feature>
<accession>A0A5J4KLN2</accession>
<dbReference type="Gene3D" id="3.90.1150.10">
    <property type="entry name" value="Aspartate Aminotransferase, domain 1"/>
    <property type="match status" value="1"/>
</dbReference>
<evidence type="ECO:0000256" key="3">
    <source>
        <dbReference type="ARBA" id="ARBA00022605"/>
    </source>
</evidence>
<dbReference type="GO" id="GO:0016811">
    <property type="term" value="F:hydrolase activity, acting on carbon-nitrogen (but not peptide) bonds, in linear amides"/>
    <property type="evidence" value="ECO:0007669"/>
    <property type="project" value="UniProtKB-UniRule"/>
</dbReference>
<dbReference type="EC" id="2.6.1.118" evidence="7"/>
<dbReference type="InterPro" id="IPR037537">
    <property type="entry name" value="LysJ"/>
</dbReference>
<keyword evidence="6" id="KW-0479">Metal-binding</keyword>
<comment type="subcellular location">
    <subcellularLocation>
        <location evidence="6">Cytoplasm</location>
    </subcellularLocation>
</comment>
<dbReference type="GO" id="GO:0050897">
    <property type="term" value="F:cobalt ion binding"/>
    <property type="evidence" value="ECO:0007669"/>
    <property type="project" value="UniProtKB-UniRule"/>
</dbReference>
<dbReference type="Pfam" id="PF00202">
    <property type="entry name" value="Aminotran_3"/>
    <property type="match status" value="1"/>
</dbReference>
<keyword evidence="6" id="KW-0170">Cobalt</keyword>
<comment type="catalytic activity">
    <reaction evidence="7">
        <text>[amino-group carrier protein]-C-terminal-gamma-(L-lysyl)-L-glutamate + 2-oxoglutarate = [amino-group carrier protein]-C-terminal-N-(1-carboxy-5-oxopentan-1-yl)-L-glutamine + L-glutamate</text>
        <dbReference type="Rhea" id="RHEA:41952"/>
        <dbReference type="Rhea" id="RHEA-COMP:9714"/>
        <dbReference type="Rhea" id="RHEA-COMP:9715"/>
        <dbReference type="ChEBI" id="CHEBI:16810"/>
        <dbReference type="ChEBI" id="CHEBI:29985"/>
        <dbReference type="ChEBI" id="CHEBI:78501"/>
        <dbReference type="ChEBI" id="CHEBI:78526"/>
        <dbReference type="EC" id="2.6.1.118"/>
    </reaction>
</comment>
<keyword evidence="6" id="KW-0378">Hydrolase</keyword>
<dbReference type="UniPathway" id="UPA00033">
    <property type="reaction ID" value="UER00038"/>
</dbReference>
<evidence type="ECO:0000256" key="4">
    <source>
        <dbReference type="ARBA" id="ARBA00022679"/>
    </source>
</evidence>
<dbReference type="GO" id="GO:0005737">
    <property type="term" value="C:cytoplasm"/>
    <property type="evidence" value="ECO:0007669"/>
    <property type="project" value="UniProtKB-SubCell"/>
</dbReference>
<dbReference type="EMBL" id="BKZW01000001">
    <property type="protein sequence ID" value="GER88765.1"/>
    <property type="molecule type" value="Genomic_DNA"/>
</dbReference>
<comment type="cofactor">
    <cofactor evidence="6">
        <name>Zn(2+)</name>
        <dbReference type="ChEBI" id="CHEBI:29105"/>
    </cofactor>
    <cofactor evidence="6">
        <name>Co(2+)</name>
        <dbReference type="ChEBI" id="CHEBI:48828"/>
    </cofactor>
    <text evidence="6">Binds 2 Zn(2+) or Co(2+) ions per subunit.</text>
</comment>
<reference evidence="8 9" key="1">
    <citation type="submission" date="2019-10" db="EMBL/GenBank/DDBJ databases">
        <title>Dictyobacter vulcani sp. nov., within the class Ktedonobacteria, isolated from soil of volcanic Mt. Zao.</title>
        <authorList>
            <person name="Zheng Y."/>
            <person name="Wang C.M."/>
            <person name="Sakai Y."/>
            <person name="Abe K."/>
            <person name="Yokota A."/>
            <person name="Yabe S."/>
        </authorList>
    </citation>
    <scope>NUCLEOTIDE SEQUENCE [LARGE SCALE GENOMIC DNA]</scope>
    <source>
        <strain evidence="8 9">W12</strain>
    </source>
</reference>
<comment type="subunit">
    <text evidence="7">Homodimer.</text>
</comment>
<dbReference type="FunFam" id="3.40.640.10:FF:000004">
    <property type="entry name" value="Acetylornithine aminotransferase"/>
    <property type="match status" value="1"/>
</dbReference>
<comment type="pathway">
    <text evidence="6">Amino-acid biosynthesis; L-lysine biosynthesis via AAA pathway; L-lysine from L-alpha-aminoadipate (Thermus route): step 5/5.</text>
</comment>
<comment type="similarity">
    <text evidence="7">Belongs to the class-III pyridoxal-phosphate-dependent aminotransferase family. LysJ subfamily.</text>
</comment>
<feature type="binding site" evidence="6">
    <location>
        <position position="497"/>
    </location>
    <ligand>
        <name>Zn(2+)</name>
        <dbReference type="ChEBI" id="CHEBI:29105"/>
        <label>2</label>
    </ligand>
</feature>
<dbReference type="InterPro" id="IPR010175">
    <property type="entry name" value="LysK"/>
</dbReference>
<keyword evidence="3 6" id="KW-0028">Amino-acid biosynthesis</keyword>
<dbReference type="Proteomes" id="UP000326912">
    <property type="component" value="Unassembled WGS sequence"/>
</dbReference>
<feature type="modified residue" description="N6-(pyridoxal phosphate)lysine" evidence="7">
    <location>
        <position position="247"/>
    </location>
</feature>
<evidence type="ECO:0000256" key="6">
    <source>
        <dbReference type="HAMAP-Rule" id="MF_01120"/>
    </source>
</evidence>
<keyword evidence="1 6" id="KW-0963">Cytoplasm</keyword>
<dbReference type="GO" id="GO:0006526">
    <property type="term" value="P:L-arginine biosynthetic process"/>
    <property type="evidence" value="ECO:0007669"/>
    <property type="project" value="UniProtKB-ARBA"/>
</dbReference>
<dbReference type="AlphaFoldDB" id="A0A5J4KLN2"/>
<dbReference type="RefSeq" id="WP_151756623.1">
    <property type="nucleotide sequence ID" value="NZ_BKZW01000001.1"/>
</dbReference>
<gene>
    <name evidence="6" type="primary">lysK</name>
    <name evidence="7" type="synonym">lysJ</name>
    <name evidence="8" type="ORF">KDW_29270</name>
</gene>